<evidence type="ECO:0000313" key="1">
    <source>
        <dbReference type="EMBL" id="KKT98673.1"/>
    </source>
</evidence>
<evidence type="ECO:0000313" key="2">
    <source>
        <dbReference type="Proteomes" id="UP000034214"/>
    </source>
</evidence>
<gene>
    <name evidence="1" type="ORF">UW99_C0021G0010</name>
</gene>
<proteinExistence type="predicted"/>
<accession>A0A0G1LRU6</accession>
<sequence length="124" mass="12734">MYLFQVGRGLQTRGTGEAFGIVGDDLITEGVICADLDVIGVFADEGDETLFHFFGGGFGEGESENGAGVGVGLFENVGNTDREHLSFTGTGTGKNEGGAFDIIHSLALGRIEFAVGQVEGGSGL</sequence>
<comment type="caution">
    <text evidence="1">The sequence shown here is derived from an EMBL/GenBank/DDBJ whole genome shotgun (WGS) entry which is preliminary data.</text>
</comment>
<organism evidence="1 2">
    <name type="scientific">Candidatus Collierbacteria bacterium GW2011_GWC2_45_15</name>
    <dbReference type="NCBI Taxonomy" id="1618394"/>
    <lineage>
        <taxon>Bacteria</taxon>
        <taxon>Candidatus Collieribacteriota</taxon>
    </lineage>
</organism>
<dbReference type="EMBL" id="LCKM01000021">
    <property type="protein sequence ID" value="KKT98673.1"/>
    <property type="molecule type" value="Genomic_DNA"/>
</dbReference>
<dbReference type="AlphaFoldDB" id="A0A0G1LRU6"/>
<name>A0A0G1LRU6_9BACT</name>
<protein>
    <submittedName>
        <fullName evidence="1">Uncharacterized protein</fullName>
    </submittedName>
</protein>
<dbReference type="Proteomes" id="UP000034214">
    <property type="component" value="Unassembled WGS sequence"/>
</dbReference>
<reference evidence="1 2" key="1">
    <citation type="journal article" date="2015" name="Nature">
        <title>rRNA introns, odd ribosomes, and small enigmatic genomes across a large radiation of phyla.</title>
        <authorList>
            <person name="Brown C.T."/>
            <person name="Hug L.A."/>
            <person name="Thomas B.C."/>
            <person name="Sharon I."/>
            <person name="Castelle C.J."/>
            <person name="Singh A."/>
            <person name="Wilkins M.J."/>
            <person name="Williams K.H."/>
            <person name="Banfield J.F."/>
        </authorList>
    </citation>
    <scope>NUCLEOTIDE SEQUENCE [LARGE SCALE GENOMIC DNA]</scope>
</reference>